<organism evidence="2 3">
    <name type="scientific">Kordia periserrulae</name>
    <dbReference type="NCBI Taxonomy" id="701523"/>
    <lineage>
        <taxon>Bacteria</taxon>
        <taxon>Pseudomonadati</taxon>
        <taxon>Bacteroidota</taxon>
        <taxon>Flavobacteriia</taxon>
        <taxon>Flavobacteriales</taxon>
        <taxon>Flavobacteriaceae</taxon>
        <taxon>Kordia</taxon>
    </lineage>
</organism>
<dbReference type="AlphaFoldDB" id="A0A2T6BRZ3"/>
<feature type="domain" description="TIR" evidence="1">
    <location>
        <begin position="91"/>
        <end position="204"/>
    </location>
</feature>
<sequence length="248" mass="28531">MSPTDKHRLVQDIYFTLQSTYTTDEILNILNDYKIHSSPDRKFSQEALKRLITKADDATILEIATDLKLSLSFIKSKTTKQSKTKPALKKIFISHDEKDKDVVGSFIQILQGVGINPENIFCSSLEGYGIPLGINYDEDLKTRLQEDVLVLFMVSKHFYNSNTCMIQMGAAWALTKEQISIAIPPFQLEQMKGVFQNFQGIRINHEKQLDLLKETLEHKFGLQSQKQLHWEPKRDMVLRDIKAQLSIQ</sequence>
<dbReference type="GO" id="GO:0007165">
    <property type="term" value="P:signal transduction"/>
    <property type="evidence" value="ECO:0007669"/>
    <property type="project" value="InterPro"/>
</dbReference>
<evidence type="ECO:0000313" key="3">
    <source>
        <dbReference type="Proteomes" id="UP000244090"/>
    </source>
</evidence>
<protein>
    <submittedName>
        <fullName evidence="2">TIR domain-containing protein</fullName>
    </submittedName>
</protein>
<dbReference type="OrthoDB" id="4772211at2"/>
<dbReference type="RefSeq" id="WP_108116685.1">
    <property type="nucleotide sequence ID" value="NZ_QBKT01000012.1"/>
</dbReference>
<dbReference type="EMBL" id="QBKT01000012">
    <property type="protein sequence ID" value="PTX58819.1"/>
    <property type="molecule type" value="Genomic_DNA"/>
</dbReference>
<dbReference type="Gene3D" id="3.40.50.10140">
    <property type="entry name" value="Toll/interleukin-1 receptor homology (TIR) domain"/>
    <property type="match status" value="1"/>
</dbReference>
<comment type="caution">
    <text evidence="2">The sequence shown here is derived from an EMBL/GenBank/DDBJ whole genome shotgun (WGS) entry which is preliminary data.</text>
</comment>
<gene>
    <name evidence="2" type="ORF">C8N46_112127</name>
</gene>
<dbReference type="Proteomes" id="UP000244090">
    <property type="component" value="Unassembled WGS sequence"/>
</dbReference>
<proteinExistence type="predicted"/>
<reference evidence="2 3" key="1">
    <citation type="submission" date="2018-04" db="EMBL/GenBank/DDBJ databases">
        <title>Genomic Encyclopedia of Archaeal and Bacterial Type Strains, Phase II (KMG-II): from individual species to whole genera.</title>
        <authorList>
            <person name="Goeker M."/>
        </authorList>
    </citation>
    <scope>NUCLEOTIDE SEQUENCE [LARGE SCALE GENOMIC DNA]</scope>
    <source>
        <strain evidence="2 3">DSM 25731</strain>
    </source>
</reference>
<dbReference type="InterPro" id="IPR000157">
    <property type="entry name" value="TIR_dom"/>
</dbReference>
<dbReference type="SUPFAM" id="SSF52200">
    <property type="entry name" value="Toll/Interleukin receptor TIR domain"/>
    <property type="match status" value="1"/>
</dbReference>
<evidence type="ECO:0000259" key="1">
    <source>
        <dbReference type="Pfam" id="PF13676"/>
    </source>
</evidence>
<dbReference type="InterPro" id="IPR035897">
    <property type="entry name" value="Toll_tir_struct_dom_sf"/>
</dbReference>
<accession>A0A2T6BRZ3</accession>
<keyword evidence="3" id="KW-1185">Reference proteome</keyword>
<name>A0A2T6BRZ3_9FLAO</name>
<dbReference type="Pfam" id="PF13676">
    <property type="entry name" value="TIR_2"/>
    <property type="match status" value="1"/>
</dbReference>
<evidence type="ECO:0000313" key="2">
    <source>
        <dbReference type="EMBL" id="PTX58819.1"/>
    </source>
</evidence>